<feature type="transmembrane region" description="Helical" evidence="2">
    <location>
        <begin position="54"/>
        <end position="74"/>
    </location>
</feature>
<evidence type="ECO:0008006" key="5">
    <source>
        <dbReference type="Google" id="ProtNLM"/>
    </source>
</evidence>
<sequence length="241" mass="26041">MPDSQMSTSIIAMCANTESISYMITYGFAAAISTRVSNELGAGNIDKAKKALKVTLALSLLLGVTFLLLLGLGHNLWAGLFSKSEAVISAFASMTPFLIGSVVLDSTQGVLSGVSRGCGWQHLVAWTNLVAFYIIGLPLSLLLGFKLGFHTKVQTCLSEIQHRSQACLLCTNHRYKVQTTVLLTDHVQLPVSGVVDGSDMRSPLPECRSPVHHAPNKVGKIGTGDKQQRGRPYLLRIYKAR</sequence>
<keyword evidence="2" id="KW-0812">Transmembrane</keyword>
<keyword evidence="2" id="KW-0472">Membrane</keyword>
<reference evidence="4" key="2">
    <citation type="journal article" date="2017" name="Nat. Plants">
        <title>The Aegilops tauschii genome reveals multiple impacts of transposons.</title>
        <authorList>
            <person name="Zhao G."/>
            <person name="Zou C."/>
            <person name="Li K."/>
            <person name="Wang K."/>
            <person name="Li T."/>
            <person name="Gao L."/>
            <person name="Zhang X."/>
            <person name="Wang H."/>
            <person name="Yang Z."/>
            <person name="Liu X."/>
            <person name="Jiang W."/>
            <person name="Mao L."/>
            <person name="Kong X."/>
            <person name="Jiao Y."/>
            <person name="Jia J."/>
        </authorList>
    </citation>
    <scope>NUCLEOTIDE SEQUENCE [LARGE SCALE GENOMIC DNA]</scope>
    <source>
        <strain evidence="4">cv. AL8/78</strain>
    </source>
</reference>
<comment type="similarity">
    <text evidence="1">Belongs to the multi antimicrobial extrusion (MATE) (TC 2.A.66.1) family.</text>
</comment>
<dbReference type="Gramene" id="AET2Gv20589100.8">
    <property type="protein sequence ID" value="AET2Gv20589100.8"/>
    <property type="gene ID" value="AET2Gv20589100"/>
</dbReference>
<dbReference type="GO" id="GO:0016020">
    <property type="term" value="C:membrane"/>
    <property type="evidence" value="ECO:0007669"/>
    <property type="project" value="InterPro"/>
</dbReference>
<dbReference type="AlphaFoldDB" id="A0A453BQ64"/>
<evidence type="ECO:0000256" key="2">
    <source>
        <dbReference type="SAM" id="Phobius"/>
    </source>
</evidence>
<dbReference type="Pfam" id="PF01554">
    <property type="entry name" value="MatE"/>
    <property type="match status" value="1"/>
</dbReference>
<dbReference type="InterPro" id="IPR002528">
    <property type="entry name" value="MATE_fam"/>
</dbReference>
<reference evidence="3" key="5">
    <citation type="journal article" date="2021" name="G3 (Bethesda)">
        <title>Aegilops tauschii genome assembly Aet v5.0 features greater sequence contiguity and improved annotation.</title>
        <authorList>
            <person name="Wang L."/>
            <person name="Zhu T."/>
            <person name="Rodriguez J.C."/>
            <person name="Deal K.R."/>
            <person name="Dubcovsky J."/>
            <person name="McGuire P.E."/>
            <person name="Lux T."/>
            <person name="Spannagl M."/>
            <person name="Mayer K.F.X."/>
            <person name="Baldrich P."/>
            <person name="Meyers B.C."/>
            <person name="Huo N."/>
            <person name="Gu Y.Q."/>
            <person name="Zhou H."/>
            <person name="Devos K.M."/>
            <person name="Bennetzen J.L."/>
            <person name="Unver T."/>
            <person name="Budak H."/>
            <person name="Gulick P.J."/>
            <person name="Galiba G."/>
            <person name="Kalapos B."/>
            <person name="Nelson D.R."/>
            <person name="Li P."/>
            <person name="You F.M."/>
            <person name="Luo M.C."/>
            <person name="Dvorak J."/>
        </authorList>
    </citation>
    <scope>NUCLEOTIDE SEQUENCE [LARGE SCALE GENOMIC DNA]</scope>
    <source>
        <strain evidence="3">cv. AL8/78</strain>
    </source>
</reference>
<evidence type="ECO:0000313" key="3">
    <source>
        <dbReference type="EnsemblPlants" id="AET2Gv20589100.8"/>
    </source>
</evidence>
<reference evidence="4" key="1">
    <citation type="journal article" date="2014" name="Science">
        <title>Ancient hybridizations among the ancestral genomes of bread wheat.</title>
        <authorList>
            <consortium name="International Wheat Genome Sequencing Consortium,"/>
            <person name="Marcussen T."/>
            <person name="Sandve S.R."/>
            <person name="Heier L."/>
            <person name="Spannagl M."/>
            <person name="Pfeifer M."/>
            <person name="Jakobsen K.S."/>
            <person name="Wulff B.B."/>
            <person name="Steuernagel B."/>
            <person name="Mayer K.F."/>
            <person name="Olsen O.A."/>
        </authorList>
    </citation>
    <scope>NUCLEOTIDE SEQUENCE [LARGE SCALE GENOMIC DNA]</scope>
    <source>
        <strain evidence="4">cv. AL8/78</strain>
    </source>
</reference>
<evidence type="ECO:0000313" key="4">
    <source>
        <dbReference type="Proteomes" id="UP000015105"/>
    </source>
</evidence>
<dbReference type="Proteomes" id="UP000015105">
    <property type="component" value="Chromosome 2D"/>
</dbReference>
<accession>A0A453BQ64</accession>
<feature type="transmembrane region" description="Helical" evidence="2">
    <location>
        <begin position="124"/>
        <end position="145"/>
    </location>
</feature>
<keyword evidence="2" id="KW-1133">Transmembrane helix</keyword>
<dbReference type="GO" id="GO:0042910">
    <property type="term" value="F:xenobiotic transmembrane transporter activity"/>
    <property type="evidence" value="ECO:0007669"/>
    <property type="project" value="InterPro"/>
</dbReference>
<dbReference type="EnsemblPlants" id="AET2Gv20589100.8">
    <property type="protein sequence ID" value="AET2Gv20589100.8"/>
    <property type="gene ID" value="AET2Gv20589100"/>
</dbReference>
<organism evidence="3 4">
    <name type="scientific">Aegilops tauschii subsp. strangulata</name>
    <name type="common">Goatgrass</name>
    <dbReference type="NCBI Taxonomy" id="200361"/>
    <lineage>
        <taxon>Eukaryota</taxon>
        <taxon>Viridiplantae</taxon>
        <taxon>Streptophyta</taxon>
        <taxon>Embryophyta</taxon>
        <taxon>Tracheophyta</taxon>
        <taxon>Spermatophyta</taxon>
        <taxon>Magnoliopsida</taxon>
        <taxon>Liliopsida</taxon>
        <taxon>Poales</taxon>
        <taxon>Poaceae</taxon>
        <taxon>BOP clade</taxon>
        <taxon>Pooideae</taxon>
        <taxon>Triticodae</taxon>
        <taxon>Triticeae</taxon>
        <taxon>Triticinae</taxon>
        <taxon>Aegilops</taxon>
    </lineage>
</organism>
<keyword evidence="4" id="KW-1185">Reference proteome</keyword>
<protein>
    <recommendedName>
        <fullName evidence="5">Protein TRANSPARENT TESTA 12</fullName>
    </recommendedName>
</protein>
<dbReference type="PANTHER" id="PTHR11206">
    <property type="entry name" value="MULTIDRUG RESISTANCE PROTEIN"/>
    <property type="match status" value="1"/>
</dbReference>
<proteinExistence type="inferred from homology"/>
<reference evidence="3" key="4">
    <citation type="submission" date="2019-03" db="UniProtKB">
        <authorList>
            <consortium name="EnsemblPlants"/>
        </authorList>
    </citation>
    <scope>IDENTIFICATION</scope>
</reference>
<dbReference type="GO" id="GO:0015297">
    <property type="term" value="F:antiporter activity"/>
    <property type="evidence" value="ECO:0007669"/>
    <property type="project" value="InterPro"/>
</dbReference>
<reference evidence="3" key="3">
    <citation type="journal article" date="2017" name="Nature">
        <title>Genome sequence of the progenitor of the wheat D genome Aegilops tauschii.</title>
        <authorList>
            <person name="Luo M.C."/>
            <person name="Gu Y.Q."/>
            <person name="Puiu D."/>
            <person name="Wang H."/>
            <person name="Twardziok S.O."/>
            <person name="Deal K.R."/>
            <person name="Huo N."/>
            <person name="Zhu T."/>
            <person name="Wang L."/>
            <person name="Wang Y."/>
            <person name="McGuire P.E."/>
            <person name="Liu S."/>
            <person name="Long H."/>
            <person name="Ramasamy R.K."/>
            <person name="Rodriguez J.C."/>
            <person name="Van S.L."/>
            <person name="Yuan L."/>
            <person name="Wang Z."/>
            <person name="Xia Z."/>
            <person name="Xiao L."/>
            <person name="Anderson O.D."/>
            <person name="Ouyang S."/>
            <person name="Liang Y."/>
            <person name="Zimin A.V."/>
            <person name="Pertea G."/>
            <person name="Qi P."/>
            <person name="Bennetzen J.L."/>
            <person name="Dai X."/>
            <person name="Dawson M.W."/>
            <person name="Muller H.G."/>
            <person name="Kugler K."/>
            <person name="Rivarola-Duarte L."/>
            <person name="Spannagl M."/>
            <person name="Mayer K.F.X."/>
            <person name="Lu F.H."/>
            <person name="Bevan M.W."/>
            <person name="Leroy P."/>
            <person name="Li P."/>
            <person name="You F.M."/>
            <person name="Sun Q."/>
            <person name="Liu Z."/>
            <person name="Lyons E."/>
            <person name="Wicker T."/>
            <person name="Salzberg S.L."/>
            <person name="Devos K.M."/>
            <person name="Dvorak J."/>
        </authorList>
    </citation>
    <scope>NUCLEOTIDE SEQUENCE [LARGE SCALE GENOMIC DNA]</scope>
    <source>
        <strain evidence="3">cv. AL8/78</strain>
    </source>
</reference>
<name>A0A453BQ64_AEGTS</name>
<evidence type="ECO:0000256" key="1">
    <source>
        <dbReference type="ARBA" id="ARBA00010199"/>
    </source>
</evidence>